<dbReference type="Pfam" id="PF12450">
    <property type="entry name" value="vWF_A"/>
    <property type="match status" value="1"/>
</dbReference>
<evidence type="ECO:0000256" key="1">
    <source>
        <dbReference type="SAM" id="Coils"/>
    </source>
</evidence>
<name>A0A5S9IUY1_UABAM</name>
<dbReference type="InterPro" id="IPR036465">
    <property type="entry name" value="vWFA_dom_sf"/>
</dbReference>
<keyword evidence="5" id="KW-1185">Reference proteome</keyword>
<dbReference type="KEGG" id="uam:UABAM_06638"/>
<evidence type="ECO:0000256" key="2">
    <source>
        <dbReference type="SAM" id="MobiDB-lite"/>
    </source>
</evidence>
<dbReference type="InterPro" id="IPR051266">
    <property type="entry name" value="CLCR"/>
</dbReference>
<dbReference type="Pfam" id="PF00092">
    <property type="entry name" value="VWA"/>
    <property type="match status" value="1"/>
</dbReference>
<dbReference type="PROSITE" id="PS50234">
    <property type="entry name" value="VWFA"/>
    <property type="match status" value="1"/>
</dbReference>
<dbReference type="InterPro" id="IPR022156">
    <property type="entry name" value="Uncharacterised_YfbK_N"/>
</dbReference>
<dbReference type="RefSeq" id="WP_152021839.1">
    <property type="nucleotide sequence ID" value="NZ_AP019860.1"/>
</dbReference>
<proteinExistence type="predicted"/>
<dbReference type="PANTHER" id="PTHR10579">
    <property type="entry name" value="CALCIUM-ACTIVATED CHLORIDE CHANNEL REGULATOR"/>
    <property type="match status" value="1"/>
</dbReference>
<dbReference type="Gene3D" id="3.40.50.410">
    <property type="entry name" value="von Willebrand factor, type A domain"/>
    <property type="match status" value="1"/>
</dbReference>
<dbReference type="Pfam" id="PF12034">
    <property type="entry name" value="YfbK_C"/>
    <property type="match status" value="1"/>
</dbReference>
<dbReference type="InterPro" id="IPR021908">
    <property type="entry name" value="YfbK_C"/>
</dbReference>
<dbReference type="SMART" id="SM00327">
    <property type="entry name" value="VWA"/>
    <property type="match status" value="1"/>
</dbReference>
<dbReference type="PANTHER" id="PTHR10579:SF43">
    <property type="entry name" value="ZINC FINGER (C3HC4-TYPE RING FINGER) FAMILY PROTEIN"/>
    <property type="match status" value="1"/>
</dbReference>
<evidence type="ECO:0000313" key="4">
    <source>
        <dbReference type="EMBL" id="BBM88217.1"/>
    </source>
</evidence>
<feature type="region of interest" description="Disordered" evidence="2">
    <location>
        <begin position="456"/>
        <end position="484"/>
    </location>
</feature>
<dbReference type="OrthoDB" id="9805121at2"/>
<evidence type="ECO:0000313" key="5">
    <source>
        <dbReference type="Proteomes" id="UP000326354"/>
    </source>
</evidence>
<dbReference type="InterPro" id="IPR002035">
    <property type="entry name" value="VWF_A"/>
</dbReference>
<sequence length="1032" mass="119108">MNCELFHAQVYDYLYELLEEDEKCAFEEHAKSCYQCQEKLEIHRKSIGLLDKWEPEARVVKAENVVKPVAFDLSQTMRLAATLCLITLGSFAVLHWKDIALLISGRDNMVDVQLVEREMEKKYKTHYKELQDQFVKEHNRFLSNKNKENEKLLSTLEKLHKKNAQFKEMLEKLTKQNEQLRNEKLQRDQQVLQDKEEQELLAKLQERLNNLKEKIPLYRPSSAIRKRYEKNLVEIAFKVQKLQEKMARNVVKQKNELEKRLHQLSEVKITKRNFDITRWPIKNNSLYGDVDKKLKEVDEKEQSGHVTNNTKTSSEDFFEKGKKIALHSARNIEENHNSDTPFKAEFNFDKQKMITEEKKEFIETQQIIKEAEKQGVRLDLLQAREKPLNGVVTAISKSLPLIMLSVGSDNDVRKGDQFTIFRDNKYIGEAVVEEVYKEACAARILQRKESIQKGDSVTTRFGGNKDIHKSSHSKNTSNAVDEPNSLFDGSDELLKARDQFLPHLANFYYEKGWGSEEFEELVKKGKIKVEFPQAWQKEIDRKKAREIFDYMAKNTRFNTEAYEHIVENPFVHVMDDPLSTFSIDVDTAAYANMRRFLNNYRLPPKDAVRLEEMINYFEYDYPQPQQDAPFSVHTEMAKCPWNPKNILLKIGLQGRKLEPEKRPASNIVFLVDVSGSMRGKNKIQLLKRSLQLLVAKMNKSDRIAIVVYAGASGLVLPATTCDNKNTILHALNQLQSGGSTNGGQGIELAYKVAQENFIDNGINRVILATDGDFNVGITDRGSLTRLITKKAKSGVFLTVLGFGMGNYKDETLETLADKGNGNYAYIDKIEEAQKVLVKQMHGTLWTIAKDVKIQIEFNPNLVESYRLVGYENRKLQHQDFNDDTKDAGEIGVGHTVTAFYEISPTYNAHFKPKVEALRYQHKAVVLDNKKEMAFIKLRYKKPKEDKSDLVEFSIDKNIIKKPSQDFLFASSVASFGMLLRDSQYKGVLNYDMVLELAKRGAWQSKSTHRQEFITLIQKAQVIHQVTKIQQHK</sequence>
<dbReference type="SUPFAM" id="SSF53300">
    <property type="entry name" value="vWA-like"/>
    <property type="match status" value="1"/>
</dbReference>
<evidence type="ECO:0000259" key="3">
    <source>
        <dbReference type="PROSITE" id="PS50234"/>
    </source>
</evidence>
<gene>
    <name evidence="4" type="ORF">UABAM_06638</name>
</gene>
<dbReference type="CDD" id="cd01465">
    <property type="entry name" value="vWA_subgroup"/>
    <property type="match status" value="1"/>
</dbReference>
<dbReference type="EMBL" id="AP019860">
    <property type="protein sequence ID" value="BBM88217.1"/>
    <property type="molecule type" value="Genomic_DNA"/>
</dbReference>
<reference evidence="4 5" key="1">
    <citation type="submission" date="2019-08" db="EMBL/GenBank/DDBJ databases">
        <title>Complete genome sequence of Candidatus Uab amorphum.</title>
        <authorList>
            <person name="Shiratori T."/>
            <person name="Suzuki S."/>
            <person name="Kakizawa Y."/>
            <person name="Ishida K."/>
        </authorList>
    </citation>
    <scope>NUCLEOTIDE SEQUENCE [LARGE SCALE GENOMIC DNA]</scope>
    <source>
        <strain evidence="4 5">SRT547</strain>
    </source>
</reference>
<organism evidence="4 5">
    <name type="scientific">Uabimicrobium amorphum</name>
    <dbReference type="NCBI Taxonomy" id="2596890"/>
    <lineage>
        <taxon>Bacteria</taxon>
        <taxon>Pseudomonadati</taxon>
        <taxon>Planctomycetota</taxon>
        <taxon>Candidatus Uabimicrobiia</taxon>
        <taxon>Candidatus Uabimicrobiales</taxon>
        <taxon>Candidatus Uabimicrobiaceae</taxon>
        <taxon>Candidatus Uabimicrobium</taxon>
    </lineage>
</organism>
<keyword evidence="1" id="KW-0175">Coiled coil</keyword>
<dbReference type="Proteomes" id="UP000326354">
    <property type="component" value="Chromosome"/>
</dbReference>
<feature type="domain" description="VWFA" evidence="3">
    <location>
        <begin position="666"/>
        <end position="844"/>
    </location>
</feature>
<accession>A0A5S9IUY1</accession>
<feature type="coiled-coil region" evidence="1">
    <location>
        <begin position="142"/>
        <end position="267"/>
    </location>
</feature>
<dbReference type="AlphaFoldDB" id="A0A5S9IUY1"/>
<protein>
    <recommendedName>
        <fullName evidence="3">VWFA domain-containing protein</fullName>
    </recommendedName>
</protein>